<dbReference type="EMBL" id="KN837138">
    <property type="protein sequence ID" value="KIJ41192.1"/>
    <property type="molecule type" value="Genomic_DNA"/>
</dbReference>
<name>A0A0C9VI96_SPHS4</name>
<gene>
    <name evidence="1" type="ORF">M422DRAFT_255696</name>
</gene>
<dbReference type="OrthoDB" id="2932645at2759"/>
<evidence type="ECO:0000313" key="1">
    <source>
        <dbReference type="EMBL" id="KIJ41192.1"/>
    </source>
</evidence>
<dbReference type="AlphaFoldDB" id="A0A0C9VI96"/>
<sequence length="706" mass="81080">MATSTSEYSEETLKDVWQLERPEDELLIAPALKKLYDKTTSQEYLEDWTSVIYTTARSVRISKQYPAAPDETPENIESAASDLHFFDLCLDNGLIQALLKLMLLKSETAERVKPWVAQAWFQVFTLADEYEKIVKIHEDLVHLCKDAVLQLFNSEIASLRLYTPGIVLLWVDCSWIRGLSNGGVAELCKACLDYVHAGDQDLLKEIRSNELSEYFEIIMQRLPTKLDPSEIPLDEAEAKLPFLWSQSQETAIMAVVRLIASRDLYTQKRDTLKIVQLYPRIFDQLLIIIGHFERPHYRPQSDADGCALKLLCLLLKAPYSWVTELSYEAFYGDPQWILPMADGGKEDLKAEWEASVKLLKMFIQQRNWKAIFLRKWNKLEQEIFEETVSKLKRTESEALLIVGTLKELLLHAHIVRGSCRSAILRILIDLTYGSSLEEAFLPTNLLLAFLPLAYSASQKVPSEERSRDPEKLPKDILGDPRDYLRQERMTGVVSSFPSGGEIASIWGAPEYTLGPVLLFRLIRRIFQTYGSDMFSWTSLPPNTLPKDQLGQIQQILSHSVLQLILRNTVTKRIPISKDSATSEFKKKQFEDSEDNLRGLYLAAAELALQVNQLYQELGREEDWKEFFLATQKDFVVSLSNASLMCRRLKDWYYSWWFSKATIEVAKKISAGPDAKVIGWDPQALLQKNQDRLLDAEKRLMEIWQGE</sequence>
<dbReference type="HOGENOM" id="CLU_387410_0_0_1"/>
<protein>
    <submittedName>
        <fullName evidence="1">Uncharacterized protein</fullName>
    </submittedName>
</protein>
<dbReference type="Proteomes" id="UP000054279">
    <property type="component" value="Unassembled WGS sequence"/>
</dbReference>
<accession>A0A0C9VI96</accession>
<proteinExistence type="predicted"/>
<organism evidence="1 2">
    <name type="scientific">Sphaerobolus stellatus (strain SS14)</name>
    <dbReference type="NCBI Taxonomy" id="990650"/>
    <lineage>
        <taxon>Eukaryota</taxon>
        <taxon>Fungi</taxon>
        <taxon>Dikarya</taxon>
        <taxon>Basidiomycota</taxon>
        <taxon>Agaricomycotina</taxon>
        <taxon>Agaricomycetes</taxon>
        <taxon>Phallomycetidae</taxon>
        <taxon>Geastrales</taxon>
        <taxon>Sphaerobolaceae</taxon>
        <taxon>Sphaerobolus</taxon>
    </lineage>
</organism>
<evidence type="ECO:0000313" key="2">
    <source>
        <dbReference type="Proteomes" id="UP000054279"/>
    </source>
</evidence>
<keyword evidence="2" id="KW-1185">Reference proteome</keyword>
<reference evidence="1 2" key="1">
    <citation type="submission" date="2014-06" db="EMBL/GenBank/DDBJ databases">
        <title>Evolutionary Origins and Diversification of the Mycorrhizal Mutualists.</title>
        <authorList>
            <consortium name="DOE Joint Genome Institute"/>
            <consortium name="Mycorrhizal Genomics Consortium"/>
            <person name="Kohler A."/>
            <person name="Kuo A."/>
            <person name="Nagy L.G."/>
            <person name="Floudas D."/>
            <person name="Copeland A."/>
            <person name="Barry K.W."/>
            <person name="Cichocki N."/>
            <person name="Veneault-Fourrey C."/>
            <person name="LaButti K."/>
            <person name="Lindquist E.A."/>
            <person name="Lipzen A."/>
            <person name="Lundell T."/>
            <person name="Morin E."/>
            <person name="Murat C."/>
            <person name="Riley R."/>
            <person name="Ohm R."/>
            <person name="Sun H."/>
            <person name="Tunlid A."/>
            <person name="Henrissat B."/>
            <person name="Grigoriev I.V."/>
            <person name="Hibbett D.S."/>
            <person name="Martin F."/>
        </authorList>
    </citation>
    <scope>NUCLEOTIDE SEQUENCE [LARGE SCALE GENOMIC DNA]</scope>
    <source>
        <strain evidence="1 2">SS14</strain>
    </source>
</reference>